<dbReference type="SUPFAM" id="SSF142433">
    <property type="entry name" value="CinA-like"/>
    <property type="match status" value="1"/>
</dbReference>
<keyword evidence="3" id="KW-1185">Reference proteome</keyword>
<evidence type="ECO:0000313" key="2">
    <source>
        <dbReference type="EMBL" id="MBB5964625.1"/>
    </source>
</evidence>
<dbReference type="EMBL" id="JACHJJ010000012">
    <property type="protein sequence ID" value="MBB5964625.1"/>
    <property type="molecule type" value="Genomic_DNA"/>
</dbReference>
<dbReference type="AlphaFoldDB" id="A0A841D920"/>
<sequence length="173" mass="17755">MSTERPDGRDPAPAARVLSLLVGRGETVAVAESLTAGSIGAALTGPPGASAAFVGGVISYATELKRRLLDVPADLLEREGAVHPQVAAAMADGVRELTGSTYGLAATGVAGPDPQDGRPVGTVHLAVSGPGGRVWHRELHLSGAREEIRRWTVNEAVDLLGDVLERNSGEHSG</sequence>
<dbReference type="Gene3D" id="3.90.950.20">
    <property type="entry name" value="CinA-like"/>
    <property type="match status" value="1"/>
</dbReference>
<dbReference type="InterPro" id="IPR008136">
    <property type="entry name" value="CinA_C"/>
</dbReference>
<dbReference type="GO" id="GO:0016787">
    <property type="term" value="F:hydrolase activity"/>
    <property type="evidence" value="ECO:0007669"/>
    <property type="project" value="UniProtKB-KW"/>
</dbReference>
<evidence type="ECO:0000259" key="1">
    <source>
        <dbReference type="Pfam" id="PF02464"/>
    </source>
</evidence>
<proteinExistence type="predicted"/>
<name>A0A841D920_PLAVE</name>
<comment type="caution">
    <text evidence="2">The sequence shown here is derived from an EMBL/GenBank/DDBJ whole genome shotgun (WGS) entry which is preliminary data.</text>
</comment>
<dbReference type="InterPro" id="IPR036653">
    <property type="entry name" value="CinA-like_C"/>
</dbReference>
<keyword evidence="2" id="KW-0378">Hydrolase</keyword>
<protein>
    <submittedName>
        <fullName evidence="2">PncC family amidohydrolase</fullName>
    </submittedName>
</protein>
<evidence type="ECO:0000313" key="3">
    <source>
        <dbReference type="Proteomes" id="UP000562352"/>
    </source>
</evidence>
<dbReference type="Proteomes" id="UP000562352">
    <property type="component" value="Unassembled WGS sequence"/>
</dbReference>
<dbReference type="NCBIfam" id="TIGR00199">
    <property type="entry name" value="PncC_domain"/>
    <property type="match status" value="1"/>
</dbReference>
<dbReference type="Pfam" id="PF02464">
    <property type="entry name" value="CinA"/>
    <property type="match status" value="1"/>
</dbReference>
<dbReference type="RefSeq" id="WP_184943564.1">
    <property type="nucleotide sequence ID" value="NZ_BAAAWZ010000001.1"/>
</dbReference>
<reference evidence="2 3" key="1">
    <citation type="submission" date="2020-08" db="EMBL/GenBank/DDBJ databases">
        <title>Genomic Encyclopedia of Type Strains, Phase III (KMG-III): the genomes of soil and plant-associated and newly described type strains.</title>
        <authorList>
            <person name="Whitman W."/>
        </authorList>
    </citation>
    <scope>NUCLEOTIDE SEQUENCE [LARGE SCALE GENOMIC DNA]</scope>
    <source>
        <strain evidence="2 3">CECT 3303</strain>
    </source>
</reference>
<accession>A0A841D920</accession>
<organism evidence="2 3">
    <name type="scientific">Planomonospora venezuelensis</name>
    <dbReference type="NCBI Taxonomy" id="1999"/>
    <lineage>
        <taxon>Bacteria</taxon>
        <taxon>Bacillati</taxon>
        <taxon>Actinomycetota</taxon>
        <taxon>Actinomycetes</taxon>
        <taxon>Streptosporangiales</taxon>
        <taxon>Streptosporangiaceae</taxon>
        <taxon>Planomonospora</taxon>
    </lineage>
</organism>
<feature type="domain" description="CinA C-terminal" evidence="1">
    <location>
        <begin position="14"/>
        <end position="163"/>
    </location>
</feature>
<gene>
    <name evidence="2" type="ORF">FHS22_003909</name>
</gene>